<dbReference type="SUPFAM" id="SSF56112">
    <property type="entry name" value="Protein kinase-like (PK-like)"/>
    <property type="match status" value="1"/>
</dbReference>
<dbReference type="InterPro" id="IPR011009">
    <property type="entry name" value="Kinase-like_dom_sf"/>
</dbReference>
<name>A0A0D7B4P3_9AGAR</name>
<gene>
    <name evidence="1" type="ORF">CYLTODRAFT_356774</name>
</gene>
<dbReference type="STRING" id="1314674.A0A0D7B4P3"/>
<organism evidence="1 2">
    <name type="scientific">Cylindrobasidium torrendii FP15055 ss-10</name>
    <dbReference type="NCBI Taxonomy" id="1314674"/>
    <lineage>
        <taxon>Eukaryota</taxon>
        <taxon>Fungi</taxon>
        <taxon>Dikarya</taxon>
        <taxon>Basidiomycota</taxon>
        <taxon>Agaricomycotina</taxon>
        <taxon>Agaricomycetes</taxon>
        <taxon>Agaricomycetidae</taxon>
        <taxon>Agaricales</taxon>
        <taxon>Marasmiineae</taxon>
        <taxon>Physalacriaceae</taxon>
        <taxon>Cylindrobasidium</taxon>
    </lineage>
</organism>
<dbReference type="AlphaFoldDB" id="A0A0D7B4P3"/>
<dbReference type="EMBL" id="KN880589">
    <property type="protein sequence ID" value="KIY65467.1"/>
    <property type="molecule type" value="Genomic_DNA"/>
</dbReference>
<evidence type="ECO:0008006" key="3">
    <source>
        <dbReference type="Google" id="ProtNLM"/>
    </source>
</evidence>
<evidence type="ECO:0000313" key="2">
    <source>
        <dbReference type="Proteomes" id="UP000054007"/>
    </source>
</evidence>
<keyword evidence="2" id="KW-1185">Reference proteome</keyword>
<dbReference type="OrthoDB" id="5327923at2759"/>
<dbReference type="Proteomes" id="UP000054007">
    <property type="component" value="Unassembled WGS sequence"/>
</dbReference>
<proteinExistence type="predicted"/>
<accession>A0A0D7B4P3</accession>
<sequence>MSVRQTRIPTPKGSKILHASLRLQGRPDPLLVHVKVASGSDLSEATEKLEREAKTLAELPAHFSEDWSGFQYMKEFEYDHKDGILPAHAVAPKFYGYYVPEGRVDRMLLRPFIVFEDCGMPIDVNRMSANDRATVYSFAHRLHRRGIVHGAIEAPNVLVQPGPLSKPPSQRSIDTPSYRIVNWGAALQSSSVTRKEWDRLTHDEVEDAKEAFYGKFVLRSKPLKKSGYEVIARKHWVHHKPVYRWVDV</sequence>
<reference evidence="1 2" key="1">
    <citation type="journal article" date="2015" name="Fungal Genet. Biol.">
        <title>Evolution of novel wood decay mechanisms in Agaricales revealed by the genome sequences of Fistulina hepatica and Cylindrobasidium torrendii.</title>
        <authorList>
            <person name="Floudas D."/>
            <person name="Held B.W."/>
            <person name="Riley R."/>
            <person name="Nagy L.G."/>
            <person name="Koehler G."/>
            <person name="Ransdell A.S."/>
            <person name="Younus H."/>
            <person name="Chow J."/>
            <person name="Chiniquy J."/>
            <person name="Lipzen A."/>
            <person name="Tritt A."/>
            <person name="Sun H."/>
            <person name="Haridas S."/>
            <person name="LaButti K."/>
            <person name="Ohm R.A."/>
            <person name="Kues U."/>
            <person name="Blanchette R.A."/>
            <person name="Grigoriev I.V."/>
            <person name="Minto R.E."/>
            <person name="Hibbett D.S."/>
        </authorList>
    </citation>
    <scope>NUCLEOTIDE SEQUENCE [LARGE SCALE GENOMIC DNA]</scope>
    <source>
        <strain evidence="1 2">FP15055 ss-10</strain>
    </source>
</reference>
<evidence type="ECO:0000313" key="1">
    <source>
        <dbReference type="EMBL" id="KIY65467.1"/>
    </source>
</evidence>
<protein>
    <recommendedName>
        <fullName evidence="3">Protein kinase domain-containing protein</fullName>
    </recommendedName>
</protein>